<dbReference type="FunFam" id="2.40.30.130:FF:000001">
    <property type="entry name" value="Alanine--tRNA ligase"/>
    <property type="match status" value="1"/>
</dbReference>
<evidence type="ECO:0000256" key="8">
    <source>
        <dbReference type="ARBA" id="ARBA00022840"/>
    </source>
</evidence>
<evidence type="ECO:0000256" key="9">
    <source>
        <dbReference type="ARBA" id="ARBA00022884"/>
    </source>
</evidence>
<gene>
    <name evidence="12" type="primary">alaS</name>
    <name evidence="13" type="ORF">CW740_06715</name>
</gene>
<dbReference type="FunFam" id="3.10.310.40:FF:000001">
    <property type="entry name" value="Alanine--tRNA ligase"/>
    <property type="match status" value="1"/>
</dbReference>
<dbReference type="InterPro" id="IPR045864">
    <property type="entry name" value="aa-tRNA-synth_II/BPL/LPL"/>
</dbReference>
<comment type="similarity">
    <text evidence="2 12">Belongs to the class-II aminoacyl-tRNA synthetase family.</text>
</comment>
<dbReference type="GO" id="GO:0005829">
    <property type="term" value="C:cytosol"/>
    <property type="evidence" value="ECO:0007669"/>
    <property type="project" value="TreeGrafter"/>
</dbReference>
<dbReference type="InterPro" id="IPR018162">
    <property type="entry name" value="Ala-tRNA-ligase_IIc_anticod-bd"/>
</dbReference>
<keyword evidence="11 12" id="KW-0030">Aminoacyl-tRNA synthetase</keyword>
<dbReference type="EC" id="6.1.1.7" evidence="12"/>
<dbReference type="EMBL" id="CP025120">
    <property type="protein sequence ID" value="AUD78956.1"/>
    <property type="molecule type" value="Genomic_DNA"/>
</dbReference>
<comment type="catalytic activity">
    <reaction evidence="12">
        <text>tRNA(Ala) + L-alanine + ATP = L-alanyl-tRNA(Ala) + AMP + diphosphate</text>
        <dbReference type="Rhea" id="RHEA:12540"/>
        <dbReference type="Rhea" id="RHEA-COMP:9657"/>
        <dbReference type="Rhea" id="RHEA-COMP:9923"/>
        <dbReference type="ChEBI" id="CHEBI:30616"/>
        <dbReference type="ChEBI" id="CHEBI:33019"/>
        <dbReference type="ChEBI" id="CHEBI:57972"/>
        <dbReference type="ChEBI" id="CHEBI:78442"/>
        <dbReference type="ChEBI" id="CHEBI:78497"/>
        <dbReference type="ChEBI" id="CHEBI:456215"/>
        <dbReference type="EC" id="6.1.1.7"/>
    </reaction>
</comment>
<dbReference type="PANTHER" id="PTHR11777">
    <property type="entry name" value="ALANYL-TRNA SYNTHETASE"/>
    <property type="match status" value="1"/>
</dbReference>
<keyword evidence="4 12" id="KW-0436">Ligase</keyword>
<keyword evidence="3 12" id="KW-0820">tRNA-binding</keyword>
<dbReference type="GO" id="GO:0000049">
    <property type="term" value="F:tRNA binding"/>
    <property type="evidence" value="ECO:0007669"/>
    <property type="project" value="UniProtKB-KW"/>
</dbReference>
<dbReference type="SUPFAM" id="SSF55681">
    <property type="entry name" value="Class II aaRS and biotin synthetases"/>
    <property type="match status" value="1"/>
</dbReference>
<dbReference type="GO" id="GO:0005524">
    <property type="term" value="F:ATP binding"/>
    <property type="evidence" value="ECO:0007669"/>
    <property type="project" value="UniProtKB-UniRule"/>
</dbReference>
<dbReference type="CDD" id="cd00673">
    <property type="entry name" value="AlaRS_core"/>
    <property type="match status" value="1"/>
</dbReference>
<comment type="subcellular location">
    <subcellularLocation>
        <location evidence="1 12">Cytoplasm</location>
    </subcellularLocation>
</comment>
<dbReference type="Gene3D" id="3.30.980.10">
    <property type="entry name" value="Threonyl-trna Synthetase, Chain A, domain 2"/>
    <property type="match status" value="1"/>
</dbReference>
<organism evidence="13 14">
    <name type="scientific">Kangiella profundi</name>
    <dbReference type="NCBI Taxonomy" id="1561924"/>
    <lineage>
        <taxon>Bacteria</taxon>
        <taxon>Pseudomonadati</taxon>
        <taxon>Pseudomonadota</taxon>
        <taxon>Gammaproteobacteria</taxon>
        <taxon>Kangiellales</taxon>
        <taxon>Kangiellaceae</taxon>
        <taxon>Kangiella</taxon>
    </lineage>
</organism>
<keyword evidence="7 12" id="KW-0862">Zinc</keyword>
<keyword evidence="10 12" id="KW-0648">Protein biosynthesis</keyword>
<dbReference type="Gene3D" id="2.40.30.130">
    <property type="match status" value="1"/>
</dbReference>
<evidence type="ECO:0000256" key="12">
    <source>
        <dbReference type="HAMAP-Rule" id="MF_00036"/>
    </source>
</evidence>
<dbReference type="GO" id="GO:0004813">
    <property type="term" value="F:alanine-tRNA ligase activity"/>
    <property type="evidence" value="ECO:0007669"/>
    <property type="project" value="UniProtKB-UniRule"/>
</dbReference>
<dbReference type="Gene3D" id="3.10.310.40">
    <property type="match status" value="1"/>
</dbReference>
<dbReference type="SUPFAM" id="SSF101353">
    <property type="entry name" value="Putative anticodon-binding domain of alanyl-tRNA synthetase (AlaRS)"/>
    <property type="match status" value="1"/>
</dbReference>
<dbReference type="InterPro" id="IPR009000">
    <property type="entry name" value="Transl_B-barrel_sf"/>
</dbReference>
<comment type="function">
    <text evidence="12">Catalyzes the attachment of alanine to tRNA(Ala) in a two-step reaction: alanine is first activated by ATP to form Ala-AMP and then transferred to the acceptor end of tRNA(Ala). Also edits incorrectly charged Ser-tRNA(Ala) and Gly-tRNA(Ala) via its editing domain.</text>
</comment>
<dbReference type="SUPFAM" id="SSF55186">
    <property type="entry name" value="ThrRS/AlaRS common domain"/>
    <property type="match status" value="1"/>
</dbReference>
<dbReference type="Proteomes" id="UP000232693">
    <property type="component" value="Chromosome"/>
</dbReference>
<comment type="domain">
    <text evidence="12">Consists of three domains; the N-terminal catalytic domain, the editing domain and the C-terminal C-Ala domain. The editing domain removes incorrectly charged amino acids, while the C-Ala domain, along with tRNA(Ala), serves as a bridge to cooperatively bring together the editing and aminoacylation centers thus stimulating deacylation of misacylated tRNAs.</text>
</comment>
<dbReference type="AlphaFoldDB" id="A0A2K9AEY8"/>
<dbReference type="GO" id="GO:0008270">
    <property type="term" value="F:zinc ion binding"/>
    <property type="evidence" value="ECO:0007669"/>
    <property type="project" value="UniProtKB-UniRule"/>
</dbReference>
<evidence type="ECO:0000256" key="7">
    <source>
        <dbReference type="ARBA" id="ARBA00022833"/>
    </source>
</evidence>
<feature type="binding site" evidence="12">
    <location>
        <position position="569"/>
    </location>
    <ligand>
        <name>Zn(2+)</name>
        <dbReference type="ChEBI" id="CHEBI:29105"/>
    </ligand>
</feature>
<evidence type="ECO:0000256" key="4">
    <source>
        <dbReference type="ARBA" id="ARBA00022598"/>
    </source>
</evidence>
<dbReference type="InterPro" id="IPR023033">
    <property type="entry name" value="Ala_tRNA_ligase_euk/bac"/>
</dbReference>
<dbReference type="HAMAP" id="MF_00036_B">
    <property type="entry name" value="Ala_tRNA_synth_B"/>
    <property type="match status" value="1"/>
</dbReference>
<dbReference type="Gene3D" id="3.30.54.20">
    <property type="match status" value="1"/>
</dbReference>
<feature type="binding site" evidence="12">
    <location>
        <position position="671"/>
    </location>
    <ligand>
        <name>Zn(2+)</name>
        <dbReference type="ChEBI" id="CHEBI:29105"/>
    </ligand>
</feature>
<dbReference type="InterPro" id="IPR002318">
    <property type="entry name" value="Ala-tRNA-lgiase_IIc"/>
</dbReference>
<dbReference type="InterPro" id="IPR018163">
    <property type="entry name" value="Thr/Ala-tRNA-synth_IIc_edit"/>
</dbReference>
<evidence type="ECO:0000256" key="2">
    <source>
        <dbReference type="ARBA" id="ARBA00008226"/>
    </source>
</evidence>
<dbReference type="FunFam" id="3.30.930.10:FF:000004">
    <property type="entry name" value="Alanine--tRNA ligase"/>
    <property type="match status" value="1"/>
</dbReference>
<evidence type="ECO:0000256" key="1">
    <source>
        <dbReference type="ARBA" id="ARBA00004496"/>
    </source>
</evidence>
<keyword evidence="12" id="KW-0963">Cytoplasm</keyword>
<dbReference type="Gene3D" id="6.10.250.550">
    <property type="match status" value="1"/>
</dbReference>
<evidence type="ECO:0000256" key="5">
    <source>
        <dbReference type="ARBA" id="ARBA00022723"/>
    </source>
</evidence>
<dbReference type="FunFam" id="3.30.54.20:FF:000001">
    <property type="entry name" value="Alanine--tRNA ligase"/>
    <property type="match status" value="1"/>
</dbReference>
<dbReference type="GO" id="GO:0002161">
    <property type="term" value="F:aminoacyl-tRNA deacylase activity"/>
    <property type="evidence" value="ECO:0007669"/>
    <property type="project" value="TreeGrafter"/>
</dbReference>
<keyword evidence="5 12" id="KW-0479">Metal-binding</keyword>
<evidence type="ECO:0000313" key="14">
    <source>
        <dbReference type="Proteomes" id="UP000232693"/>
    </source>
</evidence>
<dbReference type="Pfam" id="PF07973">
    <property type="entry name" value="tRNA_SAD"/>
    <property type="match status" value="1"/>
</dbReference>
<dbReference type="Gene3D" id="3.30.930.10">
    <property type="entry name" value="Bira Bifunctional Protein, Domain 2"/>
    <property type="match status" value="1"/>
</dbReference>
<evidence type="ECO:0000313" key="13">
    <source>
        <dbReference type="EMBL" id="AUD78956.1"/>
    </source>
</evidence>
<dbReference type="InterPro" id="IPR003156">
    <property type="entry name" value="DHHA1_dom"/>
</dbReference>
<keyword evidence="8 12" id="KW-0067">ATP-binding</keyword>
<keyword evidence="6 12" id="KW-0547">Nucleotide-binding</keyword>
<evidence type="ECO:0000256" key="3">
    <source>
        <dbReference type="ARBA" id="ARBA00022555"/>
    </source>
</evidence>
<dbReference type="InterPro" id="IPR050058">
    <property type="entry name" value="Ala-tRNA_ligase"/>
</dbReference>
<dbReference type="Pfam" id="PF01411">
    <property type="entry name" value="tRNA-synt_2c"/>
    <property type="match status" value="1"/>
</dbReference>
<dbReference type="PRINTS" id="PR00980">
    <property type="entry name" value="TRNASYNTHALA"/>
</dbReference>
<dbReference type="GO" id="GO:0006419">
    <property type="term" value="P:alanyl-tRNA aminoacylation"/>
    <property type="evidence" value="ECO:0007669"/>
    <property type="project" value="UniProtKB-UniRule"/>
</dbReference>
<keyword evidence="14" id="KW-1185">Reference proteome</keyword>
<proteinExistence type="inferred from homology"/>
<dbReference type="OrthoDB" id="9803884at2"/>
<dbReference type="KEGG" id="kpd:CW740_06715"/>
<feature type="binding site" evidence="12">
    <location>
        <position position="565"/>
    </location>
    <ligand>
        <name>Zn(2+)</name>
        <dbReference type="ChEBI" id="CHEBI:29105"/>
    </ligand>
</feature>
<dbReference type="InterPro" id="IPR012947">
    <property type="entry name" value="tRNA_SAD"/>
</dbReference>
<feature type="binding site" evidence="12">
    <location>
        <position position="667"/>
    </location>
    <ligand>
        <name>Zn(2+)</name>
        <dbReference type="ChEBI" id="CHEBI:29105"/>
    </ligand>
</feature>
<dbReference type="InterPro" id="IPR018165">
    <property type="entry name" value="Ala-tRNA-synth_IIc_core"/>
</dbReference>
<keyword evidence="9 12" id="KW-0694">RNA-binding</keyword>
<name>A0A2K9AEY8_9GAMM</name>
<dbReference type="Pfam" id="PF02272">
    <property type="entry name" value="DHHA1"/>
    <property type="match status" value="1"/>
</dbReference>
<comment type="cofactor">
    <cofactor evidence="12">
        <name>Zn(2+)</name>
        <dbReference type="ChEBI" id="CHEBI:29105"/>
    </cofactor>
    <text evidence="12">Binds 1 zinc ion per subunit.</text>
</comment>
<protein>
    <recommendedName>
        <fullName evidence="12">Alanine--tRNA ligase</fullName>
        <ecNumber evidence="12">6.1.1.7</ecNumber>
    </recommendedName>
    <alternativeName>
        <fullName evidence="12">Alanyl-tRNA synthetase</fullName>
        <shortName evidence="12">AlaRS</shortName>
    </alternativeName>
</protein>
<dbReference type="InterPro" id="IPR018164">
    <property type="entry name" value="Ala-tRNA-synth_IIc_N"/>
</dbReference>
<sequence>MSMTTNQIRNAFLKFFEDKGHQIVDSSPLIPANDPTLLFTNAGMVQFKDCFLGIDKRSYTRATSSQRCVRAGGKHNDLENVGYTARHHTFFEMLGNFSFGDYFKKEAIAYCWELLTEEFKLPKEKLWVTVYEEDDEAFDIWVNDIGFPADRISRIGDNKGERYASDNFWAMGDTGPCGPCTEVFYDHGEDIWGGPPGTPEEDGDRFIEIWNLVFMQFNRHKDGTMEPLPKPSVDTGMGLERIAAILQGVHSNYEIDLFQHLIKSTADLLKVKDLDNKSLRVIADHIRSCAFLVLDGIVPSNEGRGYVLRRIVRRAVRHGHQLGAKGIFFAKLIQPLIDVMGDAYPGLVEHKELIEKVLAKEEEAFARTLDKGMQILDQDIAELVANNSKTISGETVFKLYDTYGFPQDLTADIAREKGLEVDWDGFEKAMNEQRERARAASNFGTDYNDNFSIDERSEFTGYDYTNQNVIVTRLLKGEQGVERLEEGEKGVIILAKTPFYAESGGQVGDTGQLMGCGASFKVEDTQKLGDAIAHIGYVEKGSISNESELQAFVDAERRQHTMRNHSATHLLHAALRDILGTHVTQKGSLVGPERLRFDFSNPEPVSQEQLRQIEALVNQKIYENHPVEAQIMSMDEAKEHGAMALFGEKYGDEVRVLTMSPFSIELCGGTHVKRTGDIGAFKILSESGIAAGIRRIEATTGAGAVNWMQSAEANLQSIGKLLKSEPSQVADKVTQLMDKSRQLEKTIEALQSKLASSQGSDLATQAEEINGVKLLVAKLEGVEAKALRDIQDQLKNKLGSSIVVLGIAEDDKVSIIVGVSKDLTGKVKAGELVNMVASQVGGKGGGRPDMAQAGGKDPAALPAALDSVKPWVAERLS</sequence>
<accession>A0A2K9AEY8</accession>
<dbReference type="PROSITE" id="PS50860">
    <property type="entry name" value="AA_TRNA_LIGASE_II_ALA"/>
    <property type="match status" value="1"/>
</dbReference>
<evidence type="ECO:0000256" key="10">
    <source>
        <dbReference type="ARBA" id="ARBA00022917"/>
    </source>
</evidence>
<dbReference type="SUPFAM" id="SSF50447">
    <property type="entry name" value="Translation proteins"/>
    <property type="match status" value="1"/>
</dbReference>
<dbReference type="SMART" id="SM00863">
    <property type="entry name" value="tRNA_SAD"/>
    <property type="match status" value="1"/>
</dbReference>
<evidence type="ECO:0000256" key="11">
    <source>
        <dbReference type="ARBA" id="ARBA00023146"/>
    </source>
</evidence>
<dbReference type="NCBIfam" id="TIGR00344">
    <property type="entry name" value="alaS"/>
    <property type="match status" value="1"/>
</dbReference>
<reference evidence="13 14" key="1">
    <citation type="submission" date="2017-12" db="EMBL/GenBank/DDBJ databases">
        <title>Kangiella profundi FT102 completed genome.</title>
        <authorList>
            <person name="Xu J."/>
            <person name="Wang J."/>
            <person name="Lu Y."/>
        </authorList>
    </citation>
    <scope>NUCLEOTIDE SEQUENCE [LARGE SCALE GENOMIC DNA]</scope>
    <source>
        <strain evidence="13 14">FT102</strain>
    </source>
</reference>
<dbReference type="RefSeq" id="WP_106646797.1">
    <property type="nucleotide sequence ID" value="NZ_BMGO01000001.1"/>
</dbReference>
<dbReference type="FunFam" id="3.30.980.10:FF:000004">
    <property type="entry name" value="Alanine--tRNA ligase, cytoplasmic"/>
    <property type="match status" value="1"/>
</dbReference>
<evidence type="ECO:0000256" key="6">
    <source>
        <dbReference type="ARBA" id="ARBA00022741"/>
    </source>
</evidence>
<dbReference type="GO" id="GO:0045892">
    <property type="term" value="P:negative regulation of DNA-templated transcription"/>
    <property type="evidence" value="ECO:0007669"/>
    <property type="project" value="TreeGrafter"/>
</dbReference>
<dbReference type="PANTHER" id="PTHR11777:SF9">
    <property type="entry name" value="ALANINE--TRNA LIGASE, CYTOPLASMIC"/>
    <property type="match status" value="1"/>
</dbReference>